<reference evidence="3 4" key="1">
    <citation type="submission" date="2015-08" db="EMBL/GenBank/DDBJ databases">
        <title>Complete genome sequence of Sulfurifustis variabilis.</title>
        <authorList>
            <person name="Miura A."/>
            <person name="Kojima H."/>
            <person name="Fukui M."/>
        </authorList>
    </citation>
    <scope>NUCLEOTIDE SEQUENCE [LARGE SCALE GENOMIC DNA]</scope>
    <source>
        <strain evidence="4">skN76</strain>
    </source>
</reference>
<dbReference type="PANTHER" id="PTHR43592">
    <property type="entry name" value="CAAX AMINO TERMINAL PROTEASE"/>
    <property type="match status" value="1"/>
</dbReference>
<keyword evidence="1" id="KW-1133">Transmembrane helix</keyword>
<evidence type="ECO:0000313" key="3">
    <source>
        <dbReference type="EMBL" id="BAU49526.1"/>
    </source>
</evidence>
<dbReference type="AlphaFoldDB" id="A0A1B4V7M3"/>
<feature type="transmembrane region" description="Helical" evidence="1">
    <location>
        <begin position="86"/>
        <end position="109"/>
    </location>
</feature>
<feature type="domain" description="CAAX prenyl protease 2/Lysostaphin resistance protein A-like" evidence="2">
    <location>
        <begin position="143"/>
        <end position="225"/>
    </location>
</feature>
<organism evidence="3 4">
    <name type="scientific">Sulfurifustis variabilis</name>
    <dbReference type="NCBI Taxonomy" id="1675686"/>
    <lineage>
        <taxon>Bacteria</taxon>
        <taxon>Pseudomonadati</taxon>
        <taxon>Pseudomonadota</taxon>
        <taxon>Gammaproteobacteria</taxon>
        <taxon>Acidiferrobacterales</taxon>
        <taxon>Acidiferrobacteraceae</taxon>
        <taxon>Sulfurifustis</taxon>
    </lineage>
</organism>
<feature type="transmembrane region" description="Helical" evidence="1">
    <location>
        <begin position="222"/>
        <end position="242"/>
    </location>
</feature>
<sequence>MEGASAFEKLKARYCLLAIVIAWYLQPGAELVRANVREVDWYWPGLFFHYYAHFAIAAFALVAGYATSIDAARMFGRAPTANDLPAILKVDLFLFCLGTGLVTLIYGALSVVQPKFVAWWLDWVYEPVVFITAEGAIPVLPNLLSALSLVVLAPVLEEILFRGYLLHRWARKWGLWRGILASSALFGALHPEPLGIAMFGVGMAVLYLRTQSLFVPMLAHGIYNGVIWLWELLGVMYEGVEWYRYGLEEFRRDWWVGAVGAVVALLMADHAIRKNRLRGPLRLPAA</sequence>
<evidence type="ECO:0000256" key="1">
    <source>
        <dbReference type="SAM" id="Phobius"/>
    </source>
</evidence>
<feature type="transmembrane region" description="Helical" evidence="1">
    <location>
        <begin position="254"/>
        <end position="272"/>
    </location>
</feature>
<accession>A0A1B4V7M3</accession>
<dbReference type="RefSeq" id="WP_096461917.1">
    <property type="nucleotide sequence ID" value="NZ_AP014936.1"/>
</dbReference>
<dbReference type="Pfam" id="PF02517">
    <property type="entry name" value="Rce1-like"/>
    <property type="match status" value="1"/>
</dbReference>
<dbReference type="GO" id="GO:0080120">
    <property type="term" value="P:CAAX-box protein maturation"/>
    <property type="evidence" value="ECO:0007669"/>
    <property type="project" value="UniProtKB-ARBA"/>
</dbReference>
<gene>
    <name evidence="3" type="ORF">SVA_2978</name>
</gene>
<dbReference type="OrthoDB" id="9782250at2"/>
<keyword evidence="1" id="KW-0472">Membrane</keyword>
<keyword evidence="4" id="KW-1185">Reference proteome</keyword>
<feature type="transmembrane region" description="Helical" evidence="1">
    <location>
        <begin position="41"/>
        <end position="65"/>
    </location>
</feature>
<evidence type="ECO:0000259" key="2">
    <source>
        <dbReference type="Pfam" id="PF02517"/>
    </source>
</evidence>
<feature type="transmembrane region" description="Helical" evidence="1">
    <location>
        <begin position="12"/>
        <end position="29"/>
    </location>
</feature>
<dbReference type="InterPro" id="IPR003675">
    <property type="entry name" value="Rce1/LyrA-like_dom"/>
</dbReference>
<protein>
    <submittedName>
        <fullName evidence="3">Abortive infection protein</fullName>
    </submittedName>
</protein>
<evidence type="ECO:0000313" key="4">
    <source>
        <dbReference type="Proteomes" id="UP000218899"/>
    </source>
</evidence>
<dbReference type="EMBL" id="AP014936">
    <property type="protein sequence ID" value="BAU49526.1"/>
    <property type="molecule type" value="Genomic_DNA"/>
</dbReference>
<proteinExistence type="predicted"/>
<feature type="transmembrane region" description="Helical" evidence="1">
    <location>
        <begin position="174"/>
        <end position="190"/>
    </location>
</feature>
<dbReference type="PANTHER" id="PTHR43592:SF15">
    <property type="entry name" value="CAAX AMINO TERMINAL PROTEASE FAMILY PROTEIN"/>
    <property type="match status" value="1"/>
</dbReference>
<dbReference type="Proteomes" id="UP000218899">
    <property type="component" value="Chromosome"/>
</dbReference>
<dbReference type="KEGG" id="sva:SVA_2978"/>
<keyword evidence="1" id="KW-0812">Transmembrane</keyword>
<name>A0A1B4V7M3_9GAMM</name>
<dbReference type="GO" id="GO:0004175">
    <property type="term" value="F:endopeptidase activity"/>
    <property type="evidence" value="ECO:0007669"/>
    <property type="project" value="UniProtKB-ARBA"/>
</dbReference>